<keyword evidence="7 9" id="KW-0503">Monooxygenase</keyword>
<evidence type="ECO:0000256" key="9">
    <source>
        <dbReference type="RuleBase" id="RU000461"/>
    </source>
</evidence>
<dbReference type="Gene3D" id="1.10.630.10">
    <property type="entry name" value="Cytochrome P450"/>
    <property type="match status" value="1"/>
</dbReference>
<accession>A0A182LYU9</accession>
<dbReference type="Proteomes" id="UP000075883">
    <property type="component" value="Unassembled WGS sequence"/>
</dbReference>
<reference evidence="10" key="2">
    <citation type="submission" date="2020-05" db="UniProtKB">
        <authorList>
            <consortium name="EnsemblMetazoa"/>
        </authorList>
    </citation>
    <scope>IDENTIFICATION</scope>
    <source>
        <strain evidence="10">A-37</strain>
    </source>
</reference>
<dbReference type="GO" id="GO:0004497">
    <property type="term" value="F:monooxygenase activity"/>
    <property type="evidence" value="ECO:0007669"/>
    <property type="project" value="UniProtKB-KW"/>
</dbReference>
<dbReference type="EnsemblMetazoa" id="ACUA005264-RA">
    <property type="protein sequence ID" value="ACUA005264-PA"/>
    <property type="gene ID" value="ACUA005264"/>
</dbReference>
<sequence length="496" mass="57696">MIAYILLIALCVLILRFVAFRYNMYRTVGPIPGPPVNFLFGNTLELLRYDTNMFFEKLMEYFYRYGTIVRLDMLNKCWVIFSSPTDVERIISSNEFNRKSLDYGILDEWLGNGILLDHGNSWFTNRRALTGAFHFKILDSYVPVFDEQADILVDKLLEHKGAPVDVFALIKLYTLDVILETSMGVRCRAQLEDSDYVRAVSNLSRITFWRMYNAMGFSDITFRLTKHYKTYRESVRINREFTTSVIKKRRADLLATTDTSEPETKPEKARLSLLDILLRSDITGRQFSDDEVYSQVNNFMFAGHDTTSSAITFILYSCAKHPDVQQRVYEEICAEIPADEPINQQRINNLKYLELVIKESLRMFPPVPYYSRHIDHDTTQGGIRLQKGSTIVFGAYMMHHNPEYFPDPEHFRPERFEDSETKRNPFAYIPFSAGSRNCIGQKFALNELKTVLAKVLRQCKVVLPDPNFELKMKMELVLKPVNGMHLQFLDRKKLPA</sequence>
<evidence type="ECO:0000256" key="6">
    <source>
        <dbReference type="ARBA" id="ARBA00023004"/>
    </source>
</evidence>
<dbReference type="InterPro" id="IPR050196">
    <property type="entry name" value="Cytochrome_P450_Monoox"/>
</dbReference>
<reference evidence="11" key="1">
    <citation type="submission" date="2013-09" db="EMBL/GenBank/DDBJ databases">
        <title>The Genome Sequence of Anopheles culicifacies species A.</title>
        <authorList>
            <consortium name="The Broad Institute Genomics Platform"/>
            <person name="Neafsey D.E."/>
            <person name="Besansky N."/>
            <person name="Howell P."/>
            <person name="Walton C."/>
            <person name="Young S.K."/>
            <person name="Zeng Q."/>
            <person name="Gargeya S."/>
            <person name="Fitzgerald M."/>
            <person name="Haas B."/>
            <person name="Abouelleil A."/>
            <person name="Allen A.W."/>
            <person name="Alvarado L."/>
            <person name="Arachchi H.M."/>
            <person name="Berlin A.M."/>
            <person name="Chapman S.B."/>
            <person name="Gainer-Dewar J."/>
            <person name="Goldberg J."/>
            <person name="Griggs A."/>
            <person name="Gujja S."/>
            <person name="Hansen M."/>
            <person name="Howarth C."/>
            <person name="Imamovic A."/>
            <person name="Ireland A."/>
            <person name="Larimer J."/>
            <person name="McCowan C."/>
            <person name="Murphy C."/>
            <person name="Pearson M."/>
            <person name="Poon T.W."/>
            <person name="Priest M."/>
            <person name="Roberts A."/>
            <person name="Saif S."/>
            <person name="Shea T."/>
            <person name="Sisk P."/>
            <person name="Sykes S."/>
            <person name="Wortman J."/>
            <person name="Nusbaum C."/>
            <person name="Birren B."/>
        </authorList>
    </citation>
    <scope>NUCLEOTIDE SEQUENCE [LARGE SCALE GENOMIC DNA]</scope>
    <source>
        <strain evidence="11">A-37</strain>
    </source>
</reference>
<name>A0A182LYU9_9DIPT</name>
<dbReference type="AlphaFoldDB" id="A0A182LYU9"/>
<dbReference type="InterPro" id="IPR001128">
    <property type="entry name" value="Cyt_P450"/>
</dbReference>
<dbReference type="PANTHER" id="PTHR24291:SF187">
    <property type="entry name" value="CYTOCHROME P450 4AE1-RELATED"/>
    <property type="match status" value="1"/>
</dbReference>
<dbReference type="GO" id="GO:0005506">
    <property type="term" value="F:iron ion binding"/>
    <property type="evidence" value="ECO:0007669"/>
    <property type="project" value="InterPro"/>
</dbReference>
<evidence type="ECO:0000256" key="1">
    <source>
        <dbReference type="ARBA" id="ARBA00001971"/>
    </source>
</evidence>
<dbReference type="PANTHER" id="PTHR24291">
    <property type="entry name" value="CYTOCHROME P450 FAMILY 4"/>
    <property type="match status" value="1"/>
</dbReference>
<dbReference type="EMBL" id="AXCM01012287">
    <property type="status" value="NOT_ANNOTATED_CDS"/>
    <property type="molecule type" value="Genomic_DNA"/>
</dbReference>
<evidence type="ECO:0000256" key="7">
    <source>
        <dbReference type="ARBA" id="ARBA00023033"/>
    </source>
</evidence>
<dbReference type="GO" id="GO:0016705">
    <property type="term" value="F:oxidoreductase activity, acting on paired donors, with incorporation or reduction of molecular oxygen"/>
    <property type="evidence" value="ECO:0007669"/>
    <property type="project" value="InterPro"/>
</dbReference>
<keyword evidence="11" id="KW-1185">Reference proteome</keyword>
<evidence type="ECO:0000256" key="8">
    <source>
        <dbReference type="PIRSR" id="PIRSR602401-1"/>
    </source>
</evidence>
<dbReference type="PROSITE" id="PS00086">
    <property type="entry name" value="CYTOCHROME_P450"/>
    <property type="match status" value="1"/>
</dbReference>
<keyword evidence="5 9" id="KW-0560">Oxidoreductase</keyword>
<feature type="binding site" description="axial binding residue" evidence="8">
    <location>
        <position position="438"/>
    </location>
    <ligand>
        <name>heme</name>
        <dbReference type="ChEBI" id="CHEBI:30413"/>
    </ligand>
    <ligandPart>
        <name>Fe</name>
        <dbReference type="ChEBI" id="CHEBI:18248"/>
    </ligandPart>
</feature>
<proteinExistence type="inferred from homology"/>
<dbReference type="Pfam" id="PF00067">
    <property type="entry name" value="p450"/>
    <property type="match status" value="1"/>
</dbReference>
<dbReference type="InterPro" id="IPR002401">
    <property type="entry name" value="Cyt_P450_E_grp-I"/>
</dbReference>
<dbReference type="EMBL" id="AXCM01012286">
    <property type="status" value="NOT_ANNOTATED_CDS"/>
    <property type="molecule type" value="Genomic_DNA"/>
</dbReference>
<dbReference type="SUPFAM" id="SSF48264">
    <property type="entry name" value="Cytochrome P450"/>
    <property type="match status" value="1"/>
</dbReference>
<keyword evidence="6 8" id="KW-0408">Iron</keyword>
<dbReference type="PRINTS" id="PR00385">
    <property type="entry name" value="P450"/>
</dbReference>
<evidence type="ECO:0000313" key="11">
    <source>
        <dbReference type="Proteomes" id="UP000075883"/>
    </source>
</evidence>
<dbReference type="VEuPathDB" id="VectorBase:ACUA005264"/>
<dbReference type="GO" id="GO:0020037">
    <property type="term" value="F:heme binding"/>
    <property type="evidence" value="ECO:0007669"/>
    <property type="project" value="InterPro"/>
</dbReference>
<protein>
    <recommendedName>
        <fullName evidence="12">Cytochrome P450</fullName>
    </recommendedName>
</protein>
<comment type="similarity">
    <text evidence="2 9">Belongs to the cytochrome P450 family.</text>
</comment>
<evidence type="ECO:0000256" key="5">
    <source>
        <dbReference type="ARBA" id="ARBA00023002"/>
    </source>
</evidence>
<dbReference type="CDD" id="cd20628">
    <property type="entry name" value="CYP4"/>
    <property type="match status" value="1"/>
</dbReference>
<evidence type="ECO:0000313" key="10">
    <source>
        <dbReference type="EnsemblMetazoa" id="ACUA005264-PA"/>
    </source>
</evidence>
<keyword evidence="4 8" id="KW-0479">Metal-binding</keyword>
<comment type="cofactor">
    <cofactor evidence="1 8">
        <name>heme</name>
        <dbReference type="ChEBI" id="CHEBI:30413"/>
    </cofactor>
</comment>
<evidence type="ECO:0000256" key="4">
    <source>
        <dbReference type="ARBA" id="ARBA00022723"/>
    </source>
</evidence>
<keyword evidence="3 8" id="KW-0349">Heme</keyword>
<dbReference type="InterPro" id="IPR017972">
    <property type="entry name" value="Cyt_P450_CS"/>
</dbReference>
<organism evidence="10 11">
    <name type="scientific">Anopheles culicifacies</name>
    <dbReference type="NCBI Taxonomy" id="139723"/>
    <lineage>
        <taxon>Eukaryota</taxon>
        <taxon>Metazoa</taxon>
        <taxon>Ecdysozoa</taxon>
        <taxon>Arthropoda</taxon>
        <taxon>Hexapoda</taxon>
        <taxon>Insecta</taxon>
        <taxon>Pterygota</taxon>
        <taxon>Neoptera</taxon>
        <taxon>Endopterygota</taxon>
        <taxon>Diptera</taxon>
        <taxon>Nematocera</taxon>
        <taxon>Culicoidea</taxon>
        <taxon>Culicidae</taxon>
        <taxon>Anophelinae</taxon>
        <taxon>Anopheles</taxon>
        <taxon>culicifacies species complex</taxon>
    </lineage>
</organism>
<dbReference type="InterPro" id="IPR036396">
    <property type="entry name" value="Cyt_P450_sf"/>
</dbReference>
<dbReference type="PRINTS" id="PR00463">
    <property type="entry name" value="EP450I"/>
</dbReference>
<evidence type="ECO:0000256" key="3">
    <source>
        <dbReference type="ARBA" id="ARBA00022617"/>
    </source>
</evidence>
<dbReference type="STRING" id="139723.A0A182LYU9"/>
<evidence type="ECO:0000256" key="2">
    <source>
        <dbReference type="ARBA" id="ARBA00010617"/>
    </source>
</evidence>
<evidence type="ECO:0008006" key="12">
    <source>
        <dbReference type="Google" id="ProtNLM"/>
    </source>
</evidence>